<keyword evidence="2" id="KW-1185">Reference proteome</keyword>
<reference evidence="1" key="2">
    <citation type="submission" date="2022-01" db="EMBL/GenBank/DDBJ databases">
        <authorList>
            <person name="Yamashiro T."/>
            <person name="Shiraishi A."/>
            <person name="Satake H."/>
            <person name="Nakayama K."/>
        </authorList>
    </citation>
    <scope>NUCLEOTIDE SEQUENCE</scope>
</reference>
<dbReference type="PANTHER" id="PTHR48462">
    <property type="entry name" value="PROTEIN, PUTATIVE-RELATED"/>
    <property type="match status" value="1"/>
</dbReference>
<organism evidence="1 2">
    <name type="scientific">Tanacetum coccineum</name>
    <dbReference type="NCBI Taxonomy" id="301880"/>
    <lineage>
        <taxon>Eukaryota</taxon>
        <taxon>Viridiplantae</taxon>
        <taxon>Streptophyta</taxon>
        <taxon>Embryophyta</taxon>
        <taxon>Tracheophyta</taxon>
        <taxon>Spermatophyta</taxon>
        <taxon>Magnoliopsida</taxon>
        <taxon>eudicotyledons</taxon>
        <taxon>Gunneridae</taxon>
        <taxon>Pentapetalae</taxon>
        <taxon>asterids</taxon>
        <taxon>campanulids</taxon>
        <taxon>Asterales</taxon>
        <taxon>Asteraceae</taxon>
        <taxon>Asteroideae</taxon>
        <taxon>Anthemideae</taxon>
        <taxon>Anthemidinae</taxon>
        <taxon>Tanacetum</taxon>
    </lineage>
</organism>
<dbReference type="Proteomes" id="UP001151760">
    <property type="component" value="Unassembled WGS sequence"/>
</dbReference>
<accession>A0ABQ5GMZ3</accession>
<reference evidence="1" key="1">
    <citation type="journal article" date="2022" name="Int. J. Mol. Sci.">
        <title>Draft Genome of Tanacetum Coccineum: Genomic Comparison of Closely Related Tanacetum-Family Plants.</title>
        <authorList>
            <person name="Yamashiro T."/>
            <person name="Shiraishi A."/>
            <person name="Nakayama K."/>
            <person name="Satake H."/>
        </authorList>
    </citation>
    <scope>NUCLEOTIDE SEQUENCE</scope>
</reference>
<evidence type="ECO:0000313" key="2">
    <source>
        <dbReference type="Proteomes" id="UP001151760"/>
    </source>
</evidence>
<gene>
    <name evidence="1" type="ORF">Tco_1043755</name>
</gene>
<dbReference type="EMBL" id="BQNB010018675">
    <property type="protein sequence ID" value="GJT77030.1"/>
    <property type="molecule type" value="Genomic_DNA"/>
</dbReference>
<dbReference type="PANTHER" id="PTHR48462:SF1">
    <property type="entry name" value="PROTEIN, PUTATIVE-RELATED"/>
    <property type="match status" value="1"/>
</dbReference>
<sequence>MPSITFSEPSLVAEIDSVFSCIKSFPKGTSYGIDGLRAQHILDALCGEGSATATDLLKVTHMYSLPWGVQQGDPLATSSFFLILHRFIHKSKGQLQASNLTVLDLDVGIVTWRFREVVRVLRHYKGGIGPGQEAVMLLGGVVSRDADFISGLAMRRATNAVDLISLLPQLHDPQSELLLLRSCMGIAKLFFVYEIVNHIDKLSHGEEGLVCLTKVVRASNREKYLEGPILGATRPYLRDSGICGMDDDYVSALIQAIVAFGNPIVQSDKYTEKNSIENQHVFIPFEFESFGFLAPDVVELLSRIQWVMHNNFMTPRSADVKALENGTHSEEYDKATELTNEHKNSLNVQCFTVPLLNAPKASSPKPH</sequence>
<comment type="caution">
    <text evidence="1">The sequence shown here is derived from an EMBL/GenBank/DDBJ whole genome shotgun (WGS) entry which is preliminary data.</text>
</comment>
<proteinExistence type="predicted"/>
<protein>
    <submittedName>
        <fullName evidence="1">Uncharacterized protein</fullName>
    </submittedName>
</protein>
<name>A0ABQ5GMZ3_9ASTR</name>
<evidence type="ECO:0000313" key="1">
    <source>
        <dbReference type="EMBL" id="GJT77030.1"/>
    </source>
</evidence>